<keyword evidence="3" id="KW-1185">Reference proteome</keyword>
<dbReference type="Proteomes" id="UP000241107">
    <property type="component" value="Unassembled WGS sequence"/>
</dbReference>
<name>A0A2P7YCL7_9ASCO</name>
<feature type="compositionally biased region" description="Basic and acidic residues" evidence="1">
    <location>
        <begin position="56"/>
        <end position="69"/>
    </location>
</feature>
<protein>
    <submittedName>
        <fullName evidence="2">Uncharacterized protein</fullName>
    </submittedName>
</protein>
<reference evidence="2 3" key="1">
    <citation type="submission" date="2018-03" db="EMBL/GenBank/DDBJ databases">
        <title>Candida pseudohaemulonii genome assembly and annotation.</title>
        <authorList>
            <person name="Munoz J.F."/>
            <person name="Gade L.G."/>
            <person name="Chow N.A."/>
            <person name="Litvintseva A.P."/>
            <person name="Loparev V.N."/>
            <person name="Cuomo C.A."/>
        </authorList>
    </citation>
    <scope>NUCLEOTIDE SEQUENCE [LARGE SCALE GENOMIC DNA]</scope>
    <source>
        <strain evidence="2 3">B12108</strain>
    </source>
</reference>
<sequence>MFIPLIILAVVFCAISLYLPYSAGLTHLERRKKQQQQAKPKRKNSDAGYGYISPDEELRRQREQEEQHGLKARASALKERLNVTADDMPVLIKLNQPGLRKRTEKIANDVDPNNYDYDLEELIQDEAREANEAAIRAAYAGQELGGDKEAMV</sequence>
<accession>A0A2P7YCL7</accession>
<evidence type="ECO:0000313" key="3">
    <source>
        <dbReference type="Proteomes" id="UP000241107"/>
    </source>
</evidence>
<dbReference type="OrthoDB" id="4092812at2759"/>
<feature type="compositionally biased region" description="Basic residues" evidence="1">
    <location>
        <begin position="32"/>
        <end position="42"/>
    </location>
</feature>
<feature type="region of interest" description="Disordered" evidence="1">
    <location>
        <begin position="32"/>
        <end position="71"/>
    </location>
</feature>
<organism evidence="2 3">
    <name type="scientific">Candidozyma pseudohaemuli</name>
    <dbReference type="NCBI Taxonomy" id="418784"/>
    <lineage>
        <taxon>Eukaryota</taxon>
        <taxon>Fungi</taxon>
        <taxon>Dikarya</taxon>
        <taxon>Ascomycota</taxon>
        <taxon>Saccharomycotina</taxon>
        <taxon>Pichiomycetes</taxon>
        <taxon>Metschnikowiaceae</taxon>
        <taxon>Candidozyma</taxon>
    </lineage>
</organism>
<dbReference type="RefSeq" id="XP_024711290.1">
    <property type="nucleotide sequence ID" value="XM_024860566.1"/>
</dbReference>
<dbReference type="EMBL" id="PYFQ01000024">
    <property type="protein sequence ID" value="PSK33706.1"/>
    <property type="molecule type" value="Genomic_DNA"/>
</dbReference>
<gene>
    <name evidence="2" type="ORF">C7M61_005259</name>
</gene>
<evidence type="ECO:0000313" key="2">
    <source>
        <dbReference type="EMBL" id="PSK33706.1"/>
    </source>
</evidence>
<comment type="caution">
    <text evidence="2">The sequence shown here is derived from an EMBL/GenBank/DDBJ whole genome shotgun (WGS) entry which is preliminary data.</text>
</comment>
<evidence type="ECO:0000256" key="1">
    <source>
        <dbReference type="SAM" id="MobiDB-lite"/>
    </source>
</evidence>
<dbReference type="VEuPathDB" id="FungiDB:C7M61_005259"/>
<dbReference type="AlphaFoldDB" id="A0A2P7YCL7"/>
<dbReference type="GeneID" id="36568645"/>
<proteinExistence type="predicted"/>